<name>A0A3D0W7N4_9SPHN</name>
<gene>
    <name evidence="1" type="ORF">DEP91_00545</name>
</gene>
<dbReference type="AlphaFoldDB" id="A0A3D0W7N4"/>
<accession>A0A3D0W7N4</accession>
<evidence type="ECO:0000313" key="1">
    <source>
        <dbReference type="EMBL" id="HCB74662.1"/>
    </source>
</evidence>
<organism evidence="1 2">
    <name type="scientific">Sphingomonas bacterium</name>
    <dbReference type="NCBI Taxonomy" id="1895847"/>
    <lineage>
        <taxon>Bacteria</taxon>
        <taxon>Pseudomonadati</taxon>
        <taxon>Pseudomonadota</taxon>
        <taxon>Alphaproteobacteria</taxon>
        <taxon>Sphingomonadales</taxon>
        <taxon>Sphingomonadaceae</taxon>
        <taxon>Sphingomonas</taxon>
    </lineage>
</organism>
<dbReference type="InterPro" id="IPR029465">
    <property type="entry name" value="ATPgrasp_TupA"/>
</dbReference>
<comment type="caution">
    <text evidence="1">The sequence shown here is derived from an EMBL/GenBank/DDBJ whole genome shotgun (WGS) entry which is preliminary data.</text>
</comment>
<evidence type="ECO:0000313" key="2">
    <source>
        <dbReference type="Proteomes" id="UP000262699"/>
    </source>
</evidence>
<dbReference type="Pfam" id="PF14305">
    <property type="entry name" value="ATPgrasp_TupA"/>
    <property type="match status" value="1"/>
</dbReference>
<reference evidence="1 2" key="1">
    <citation type="journal article" date="2018" name="Nat. Biotechnol.">
        <title>A standardized bacterial taxonomy based on genome phylogeny substantially revises the tree of life.</title>
        <authorList>
            <person name="Parks D.H."/>
            <person name="Chuvochina M."/>
            <person name="Waite D.W."/>
            <person name="Rinke C."/>
            <person name="Skarshewski A."/>
            <person name="Chaumeil P.A."/>
            <person name="Hugenholtz P."/>
        </authorList>
    </citation>
    <scope>NUCLEOTIDE SEQUENCE [LARGE SCALE GENOMIC DNA]</scope>
    <source>
        <strain evidence="1">UBA9015</strain>
    </source>
</reference>
<proteinExistence type="predicted"/>
<dbReference type="Proteomes" id="UP000262699">
    <property type="component" value="Unassembled WGS sequence"/>
</dbReference>
<dbReference type="EMBL" id="DOYJ01000022">
    <property type="protein sequence ID" value="HCB74662.1"/>
    <property type="molecule type" value="Genomic_DNA"/>
</dbReference>
<sequence length="68" mass="7382">PPAALARMIEGAETLGAGFDFVRVDLYDIAGTPRFGELTFYPGSGLDRFDPPSLDRLLGRLWLGDIGK</sequence>
<protein>
    <submittedName>
        <fullName evidence="1">Uncharacterized protein</fullName>
    </submittedName>
</protein>
<feature type="non-terminal residue" evidence="1">
    <location>
        <position position="1"/>
    </location>
</feature>